<dbReference type="AlphaFoldDB" id="A0A1C3PA59"/>
<dbReference type="EMBL" id="FLUV01002118">
    <property type="protein sequence ID" value="SBW26715.1"/>
    <property type="molecule type" value="Genomic_DNA"/>
</dbReference>
<evidence type="ECO:0000313" key="2">
    <source>
        <dbReference type="Proteomes" id="UP000199013"/>
    </source>
</evidence>
<protein>
    <submittedName>
        <fullName evidence="1">XRE family transcriptional regulator</fullName>
    </submittedName>
</protein>
<reference evidence="2" key="1">
    <citation type="submission" date="2016-02" db="EMBL/GenBank/DDBJ databases">
        <authorList>
            <person name="Wibberg D."/>
        </authorList>
    </citation>
    <scope>NUCLEOTIDE SEQUENCE [LARGE SCALE GENOMIC DNA]</scope>
</reference>
<evidence type="ECO:0000313" key="1">
    <source>
        <dbReference type="EMBL" id="SBW26715.1"/>
    </source>
</evidence>
<proteinExistence type="predicted"/>
<organism evidence="1 2">
    <name type="scientific">Candidatus Protofrankia californiensis</name>
    <dbReference type="NCBI Taxonomy" id="1839754"/>
    <lineage>
        <taxon>Bacteria</taxon>
        <taxon>Bacillati</taxon>
        <taxon>Actinomycetota</taxon>
        <taxon>Actinomycetes</taxon>
        <taxon>Frankiales</taxon>
        <taxon>Frankiaceae</taxon>
        <taxon>Protofrankia</taxon>
    </lineage>
</organism>
<name>A0A1C3PA59_9ACTN</name>
<keyword evidence="2" id="KW-1185">Reference proteome</keyword>
<dbReference type="Proteomes" id="UP000199013">
    <property type="component" value="Unassembled WGS sequence"/>
</dbReference>
<sequence>MPSFVGVGGARAAAFDGDLPIASRSSDPAGYLRDQIRACAGVDGAQGPAAVLPTMLGTVSAIEDALRRGPLGHRRELLGLGARAAEFVGWLYRDAGLLPAASYWQDRAEQWAQEAGDLPLQGYILLKKSQLAWDERDGARMLTLAQAVQDGPWTLPASVRSEAAQQEARGHALTTRDLAAVDRKLNEARDLLAASVREHGEQDMSLHYSPALLMLQTALCYAAAGQSDRALAIFQRELRPAAFSLRDYGYFRALMAGVLADLGEPDEAAVVGAQALSIARITGSLRTWTEVSRTVHALTPWLARPSVRDLKDAMVTAALPLAGAHWPSPPLFG</sequence>
<gene>
    <name evidence="1" type="ORF">FDG2_5019</name>
</gene>
<accession>A0A1C3PA59</accession>